<gene>
    <name evidence="3" type="ORF">FBZ96_104109</name>
</gene>
<keyword evidence="1" id="KW-0472">Membrane</keyword>
<protein>
    <submittedName>
        <fullName evidence="3">TadE-like protein</fullName>
    </submittedName>
</protein>
<proteinExistence type="predicted"/>
<accession>A0A560DPW9</accession>
<dbReference type="Pfam" id="PF07811">
    <property type="entry name" value="TadE"/>
    <property type="match status" value="1"/>
</dbReference>
<keyword evidence="1" id="KW-1133">Transmembrane helix</keyword>
<dbReference type="AlphaFoldDB" id="A0A560DPW9"/>
<dbReference type="EMBL" id="VITK01000004">
    <property type="protein sequence ID" value="TWA99141.1"/>
    <property type="molecule type" value="Genomic_DNA"/>
</dbReference>
<evidence type="ECO:0000313" key="4">
    <source>
        <dbReference type="Proteomes" id="UP000319949"/>
    </source>
</evidence>
<dbReference type="Proteomes" id="UP000319949">
    <property type="component" value="Unassembled WGS sequence"/>
</dbReference>
<evidence type="ECO:0000259" key="2">
    <source>
        <dbReference type="Pfam" id="PF07811"/>
    </source>
</evidence>
<evidence type="ECO:0000256" key="1">
    <source>
        <dbReference type="SAM" id="Phobius"/>
    </source>
</evidence>
<keyword evidence="4" id="KW-1185">Reference proteome</keyword>
<sequence length="154" mass="16061">MMARRLLRDVSGASLMEFAVTLPIFFLMLFGLIQVAMMLWAQIGLQHGVETASRCASLSDIAVVQGGATPATTPTPCYNANGNVNANVTKVKSFAAANSYGFNPPVGTFSVSLTAGTGTSPACNLISASYPFTAINYLYSITLTASSCFPTVAS</sequence>
<reference evidence="3 4" key="1">
    <citation type="submission" date="2019-06" db="EMBL/GenBank/DDBJ databases">
        <title>Genomic Encyclopedia of Type Strains, Phase IV (KMG-V): Genome sequencing to study the core and pangenomes of soil and plant-associated prokaryotes.</title>
        <authorList>
            <person name="Whitman W."/>
        </authorList>
    </citation>
    <scope>NUCLEOTIDE SEQUENCE [LARGE SCALE GENOMIC DNA]</scope>
    <source>
        <strain evidence="3 4">BR 510</strain>
    </source>
</reference>
<feature type="transmembrane region" description="Helical" evidence="1">
    <location>
        <begin position="20"/>
        <end position="41"/>
    </location>
</feature>
<name>A0A560DPW9_9BRAD</name>
<dbReference type="RefSeq" id="WP_145662723.1">
    <property type="nucleotide sequence ID" value="NZ_VITK01000004.1"/>
</dbReference>
<comment type="caution">
    <text evidence="3">The sequence shown here is derived from an EMBL/GenBank/DDBJ whole genome shotgun (WGS) entry which is preliminary data.</text>
</comment>
<feature type="domain" description="TadE-like" evidence="2">
    <location>
        <begin position="12"/>
        <end position="54"/>
    </location>
</feature>
<dbReference type="InterPro" id="IPR012495">
    <property type="entry name" value="TadE-like_dom"/>
</dbReference>
<evidence type="ECO:0000313" key="3">
    <source>
        <dbReference type="EMBL" id="TWA99141.1"/>
    </source>
</evidence>
<keyword evidence="1" id="KW-0812">Transmembrane</keyword>
<organism evidence="3 4">
    <name type="scientific">Bradyrhizobium stylosanthis</name>
    <dbReference type="NCBI Taxonomy" id="1803665"/>
    <lineage>
        <taxon>Bacteria</taxon>
        <taxon>Pseudomonadati</taxon>
        <taxon>Pseudomonadota</taxon>
        <taxon>Alphaproteobacteria</taxon>
        <taxon>Hyphomicrobiales</taxon>
        <taxon>Nitrobacteraceae</taxon>
        <taxon>Bradyrhizobium</taxon>
    </lineage>
</organism>
<dbReference type="OrthoDB" id="8237599at2"/>